<evidence type="ECO:0000259" key="3">
    <source>
        <dbReference type="PROSITE" id="PS51228"/>
    </source>
</evidence>
<dbReference type="FunFam" id="1.20.80.10:FF:000010">
    <property type="entry name" value="Acyl-CoA-binding domain-containing protein 5"/>
    <property type="match status" value="1"/>
</dbReference>
<keyword evidence="1" id="KW-0446">Lipid-binding</keyword>
<dbReference type="Gene3D" id="1.20.80.10">
    <property type="match status" value="1"/>
</dbReference>
<reference evidence="4" key="2">
    <citation type="submission" date="2025-09" db="UniProtKB">
        <authorList>
            <consortium name="Ensembl"/>
        </authorList>
    </citation>
    <scope>IDENTIFICATION</scope>
</reference>
<dbReference type="InterPro" id="IPR000582">
    <property type="entry name" value="Acyl-CoA-binding_protein"/>
</dbReference>
<sequence>MGTENESPEPDCQKQFQAAVSVIQNLPKNGSYRPSYEEMLRFYSYYKQATMGPCLVPRPGFWDPIGRYKWDAWNSLGKMSREEAMSAYITEMKLVAQKVIDTVPLGEVAEDMFAYFEPLYQVIPDMPRPPETFLRRVTGWKEQALNGDARAAPELLCPPREPALPNPAPVLSPVSPIPSPESQPPRDLDSEVFCDSLEQLEPELVWTEQKGAPGGEPDTRNSSPLPAEKEGSPLGPQELDTWLVGTVRALQESMRDVQGRLQNLESLPSVVEQIMSHVMFCTSGDTYLDVPQLMILARTTGVDEGGVPVRSHYC</sequence>
<protein>
    <submittedName>
        <fullName evidence="4">Acyl-CoA binding domain containing 4</fullName>
    </submittedName>
</protein>
<dbReference type="PROSITE" id="PS51228">
    <property type="entry name" value="ACB_2"/>
    <property type="match status" value="1"/>
</dbReference>
<dbReference type="Ensembl" id="ENSLCNT00005030114.1">
    <property type="protein sequence ID" value="ENSLCNP00005026959.1"/>
    <property type="gene ID" value="ENSLCNG00005017525.1"/>
</dbReference>
<evidence type="ECO:0000313" key="4">
    <source>
        <dbReference type="Ensembl" id="ENSLCNP00005026959.1"/>
    </source>
</evidence>
<dbReference type="GO" id="GO:0006631">
    <property type="term" value="P:fatty acid metabolic process"/>
    <property type="evidence" value="ECO:0007669"/>
    <property type="project" value="TreeGrafter"/>
</dbReference>
<feature type="region of interest" description="Disordered" evidence="2">
    <location>
        <begin position="154"/>
        <end position="189"/>
    </location>
</feature>
<dbReference type="InterPro" id="IPR014352">
    <property type="entry name" value="FERM/acyl-CoA-bd_prot_sf"/>
</dbReference>
<accession>A0A667I2A0</accession>
<gene>
    <name evidence="4" type="primary">ACBD4</name>
</gene>
<dbReference type="SUPFAM" id="SSF47027">
    <property type="entry name" value="Acyl-CoA binding protein"/>
    <property type="match status" value="1"/>
</dbReference>
<reference evidence="4" key="1">
    <citation type="submission" date="2025-08" db="UniProtKB">
        <authorList>
            <consortium name="Ensembl"/>
        </authorList>
    </citation>
    <scope>IDENTIFICATION</scope>
</reference>
<dbReference type="PANTHER" id="PTHR23310:SF53">
    <property type="entry name" value="ACYL-COA-BINDING DOMAIN-CONTAINING PROTEIN 4"/>
    <property type="match status" value="1"/>
</dbReference>
<dbReference type="PROSITE" id="PS00880">
    <property type="entry name" value="ACB_1"/>
    <property type="match status" value="1"/>
</dbReference>
<dbReference type="CDD" id="cd00435">
    <property type="entry name" value="ACBP"/>
    <property type="match status" value="1"/>
</dbReference>
<dbReference type="Pfam" id="PF00887">
    <property type="entry name" value="ACBP"/>
    <property type="match status" value="1"/>
</dbReference>
<evidence type="ECO:0000313" key="5">
    <source>
        <dbReference type="Proteomes" id="UP000472241"/>
    </source>
</evidence>
<dbReference type="PRINTS" id="PR00689">
    <property type="entry name" value="ACOABINDINGP"/>
</dbReference>
<dbReference type="InterPro" id="IPR022408">
    <property type="entry name" value="Acyl-CoA-binding_prot_CS"/>
</dbReference>
<keyword evidence="5" id="KW-1185">Reference proteome</keyword>
<proteinExistence type="predicted"/>
<organism evidence="4 5">
    <name type="scientific">Lynx canadensis</name>
    <name type="common">Canada lynx</name>
    <name type="synonym">Felis canadensis</name>
    <dbReference type="NCBI Taxonomy" id="61383"/>
    <lineage>
        <taxon>Eukaryota</taxon>
        <taxon>Metazoa</taxon>
        <taxon>Chordata</taxon>
        <taxon>Craniata</taxon>
        <taxon>Vertebrata</taxon>
        <taxon>Euteleostomi</taxon>
        <taxon>Mammalia</taxon>
        <taxon>Eutheria</taxon>
        <taxon>Laurasiatheria</taxon>
        <taxon>Carnivora</taxon>
        <taxon>Feliformia</taxon>
        <taxon>Felidae</taxon>
        <taxon>Felinae</taxon>
        <taxon>Lynx</taxon>
    </lineage>
</organism>
<evidence type="ECO:0000256" key="2">
    <source>
        <dbReference type="SAM" id="MobiDB-lite"/>
    </source>
</evidence>
<dbReference type="GO" id="GO:0000062">
    <property type="term" value="F:fatty-acyl-CoA binding"/>
    <property type="evidence" value="ECO:0007669"/>
    <property type="project" value="InterPro"/>
</dbReference>
<feature type="region of interest" description="Disordered" evidence="2">
    <location>
        <begin position="207"/>
        <end position="238"/>
    </location>
</feature>
<dbReference type="Proteomes" id="UP000472241">
    <property type="component" value="Unplaced"/>
</dbReference>
<dbReference type="InterPro" id="IPR035984">
    <property type="entry name" value="Acyl-CoA-binding_sf"/>
</dbReference>
<feature type="compositionally biased region" description="Pro residues" evidence="2">
    <location>
        <begin position="159"/>
        <end position="183"/>
    </location>
</feature>
<name>A0A667I2A0_LYNCA</name>
<evidence type="ECO:0000256" key="1">
    <source>
        <dbReference type="ARBA" id="ARBA00023121"/>
    </source>
</evidence>
<dbReference type="AlphaFoldDB" id="A0A667I2A0"/>
<feature type="domain" description="ACB" evidence="3">
    <location>
        <begin position="12"/>
        <end position="101"/>
    </location>
</feature>
<dbReference type="PANTHER" id="PTHR23310">
    <property type="entry name" value="ACYL-COA-BINDING PROTEIN, ACBP"/>
    <property type="match status" value="1"/>
</dbReference>
<dbReference type="GO" id="GO:0005737">
    <property type="term" value="C:cytoplasm"/>
    <property type="evidence" value="ECO:0007669"/>
    <property type="project" value="TreeGrafter"/>
</dbReference>